<dbReference type="Pfam" id="PF01522">
    <property type="entry name" value="Polysacc_deac_1"/>
    <property type="match status" value="1"/>
</dbReference>
<dbReference type="InterPro" id="IPR029044">
    <property type="entry name" value="Nucleotide-diphossugar_trans"/>
</dbReference>
<dbReference type="PROSITE" id="PS51677">
    <property type="entry name" value="NODB"/>
    <property type="match status" value="1"/>
</dbReference>
<accession>A0ABV4UPN4</accession>
<evidence type="ECO:0000256" key="2">
    <source>
        <dbReference type="ARBA" id="ARBA00022676"/>
    </source>
</evidence>
<evidence type="ECO:0000313" key="7">
    <source>
        <dbReference type="Proteomes" id="UP001575652"/>
    </source>
</evidence>
<dbReference type="Pfam" id="PF13641">
    <property type="entry name" value="Glyco_tranf_2_3"/>
    <property type="match status" value="1"/>
</dbReference>
<evidence type="ECO:0000256" key="3">
    <source>
        <dbReference type="ARBA" id="ARBA00022679"/>
    </source>
</evidence>
<evidence type="ECO:0000259" key="5">
    <source>
        <dbReference type="PROSITE" id="PS51677"/>
    </source>
</evidence>
<protein>
    <submittedName>
        <fullName evidence="6">Bifunctional polysaccharide deacetylase/glycosyltransferase family 2 protein</fullName>
    </submittedName>
</protein>
<keyword evidence="4" id="KW-0472">Membrane</keyword>
<feature type="transmembrane region" description="Helical" evidence="4">
    <location>
        <begin position="713"/>
        <end position="735"/>
    </location>
</feature>
<dbReference type="PANTHER" id="PTHR43630">
    <property type="entry name" value="POLY-BETA-1,6-N-ACETYL-D-GLUCOSAMINE SYNTHASE"/>
    <property type="match status" value="1"/>
</dbReference>
<dbReference type="Gene3D" id="3.90.550.10">
    <property type="entry name" value="Spore Coat Polysaccharide Biosynthesis Protein SpsA, Chain A"/>
    <property type="match status" value="1"/>
</dbReference>
<proteinExistence type="inferred from homology"/>
<evidence type="ECO:0000256" key="1">
    <source>
        <dbReference type="ARBA" id="ARBA00006739"/>
    </source>
</evidence>
<keyword evidence="4" id="KW-1133">Transmembrane helix</keyword>
<dbReference type="InterPro" id="IPR011330">
    <property type="entry name" value="Glyco_hydro/deAcase_b/a-brl"/>
</dbReference>
<dbReference type="RefSeq" id="WP_373971249.1">
    <property type="nucleotide sequence ID" value="NZ_JBHDLJ010000003.1"/>
</dbReference>
<gene>
    <name evidence="6" type="ORF">ACETWP_05720</name>
</gene>
<organism evidence="6 7">
    <name type="scientific">Arthrobacter halodurans</name>
    <dbReference type="NCBI Taxonomy" id="516699"/>
    <lineage>
        <taxon>Bacteria</taxon>
        <taxon>Bacillati</taxon>
        <taxon>Actinomycetota</taxon>
        <taxon>Actinomycetes</taxon>
        <taxon>Micrococcales</taxon>
        <taxon>Micrococcaceae</taxon>
        <taxon>Arthrobacter</taxon>
    </lineage>
</organism>
<sequence>MGILIGNGDLSYGRRAGRVGRRFVGGGAHAQAAAPAPSVPVFFDPTGKRWRRVLAGIVLCLATLTGTVAWVVPQALSPTWEQPLNQELGYPAELLASGDVYNIPLLGTDTGFAFARMALVKRENGAVFLADPFSDEVFRTVTDEEAELIGDSPYAMERFGTPADGQLMITFDDGPDATFTPEILDVLSAEGVPATFFDIGTNVVKNPDVFERVIREGHMVGNHTMTHFTGWDDEGAQQREELVGTDRTMRAVGSYASRLFRLPEGDPENNALGLLQAQQLGYIHVDMDLDTLDWSYAPGEEIVLPELDGKGHIVLMHDGGGDRSGTVEMLKGLIADAKAKGYQFSTVAPLLPEEYMPQHDAQGTWVDDVTAGALASVVVAPDVVITWLFWFGTGSLAIMTLLYIVLALMNNHRQRRRTWTEPDEDKLPLVSVVLPVFNEEPVIRRTLDALKSSDYPSFEVVAIDDGSTDSTLRILRDYAREWPQLRVLTQLNAGKSVASNLGIGAARGEIVVTLDGDTIFEPHTIRVLARHFYQENDGGKPVGAVAGHVKVGNRKNVLTAWQSLEYISGIVVTRMAEGLVGAISICPGACAAWRREALVRVGGYSHDTMAEDADLTLSIQKMGYSIVQENEAVAWTEAPMTMSGLAKQRLRWTYGNLQALRKHAGMIFRPKYGALGMVALPHTLLSTAVPLVFLPLTIVMAGASLMAGSWQNIALFALFVALTHAIMCAIAIYMVRESPRHLLMVPLYRVIYEPLRAYLLYASVIQALKGKAVGWYKPERTNTVFSGAGEPEPESA</sequence>
<dbReference type="Gene3D" id="3.20.20.370">
    <property type="entry name" value="Glycoside hydrolase/deacetylase"/>
    <property type="match status" value="1"/>
</dbReference>
<dbReference type="PANTHER" id="PTHR43630:SF1">
    <property type="entry name" value="POLY-BETA-1,6-N-ACETYL-D-GLUCOSAMINE SYNTHASE"/>
    <property type="match status" value="1"/>
</dbReference>
<dbReference type="EMBL" id="JBHDLJ010000003">
    <property type="protein sequence ID" value="MFB0834083.1"/>
    <property type="molecule type" value="Genomic_DNA"/>
</dbReference>
<dbReference type="SUPFAM" id="SSF88713">
    <property type="entry name" value="Glycoside hydrolase/deacetylase"/>
    <property type="match status" value="1"/>
</dbReference>
<dbReference type="Proteomes" id="UP001575652">
    <property type="component" value="Unassembled WGS sequence"/>
</dbReference>
<evidence type="ECO:0000256" key="4">
    <source>
        <dbReference type="SAM" id="Phobius"/>
    </source>
</evidence>
<keyword evidence="3" id="KW-0808">Transferase</keyword>
<comment type="caution">
    <text evidence="6">The sequence shown here is derived from an EMBL/GenBank/DDBJ whole genome shotgun (WGS) entry which is preliminary data.</text>
</comment>
<dbReference type="SUPFAM" id="SSF53448">
    <property type="entry name" value="Nucleotide-diphospho-sugar transferases"/>
    <property type="match status" value="1"/>
</dbReference>
<feature type="transmembrane region" description="Helical" evidence="4">
    <location>
        <begin position="387"/>
        <end position="409"/>
    </location>
</feature>
<keyword evidence="7" id="KW-1185">Reference proteome</keyword>
<comment type="similarity">
    <text evidence="1">Belongs to the glycosyltransferase 2 family.</text>
</comment>
<feature type="transmembrane region" description="Helical" evidence="4">
    <location>
        <begin position="672"/>
        <end position="693"/>
    </location>
</feature>
<keyword evidence="4" id="KW-0812">Transmembrane</keyword>
<dbReference type="CDD" id="cd06423">
    <property type="entry name" value="CESA_like"/>
    <property type="match status" value="1"/>
</dbReference>
<keyword evidence="2" id="KW-0328">Glycosyltransferase</keyword>
<evidence type="ECO:0000313" key="6">
    <source>
        <dbReference type="EMBL" id="MFB0834083.1"/>
    </source>
</evidence>
<feature type="domain" description="NodB homology" evidence="5">
    <location>
        <begin position="165"/>
        <end position="345"/>
    </location>
</feature>
<dbReference type="InterPro" id="IPR002509">
    <property type="entry name" value="NODB_dom"/>
</dbReference>
<name>A0ABV4UPN4_9MICC</name>
<reference evidence="6 7" key="1">
    <citation type="submission" date="2024-09" db="EMBL/GenBank/DDBJ databases">
        <authorList>
            <person name="Salinas-Garcia M.A."/>
            <person name="Prieme A."/>
        </authorList>
    </citation>
    <scope>NUCLEOTIDE SEQUENCE [LARGE SCALE GENOMIC DNA]</scope>
    <source>
        <strain evidence="6 7">DSM 21081</strain>
    </source>
</reference>